<proteinExistence type="inferred from homology"/>
<gene>
    <name evidence="16" type="ORF">D9Q98_005347</name>
</gene>
<evidence type="ECO:0000256" key="4">
    <source>
        <dbReference type="ARBA" id="ARBA00012438"/>
    </source>
</evidence>
<feature type="region of interest" description="Disordered" evidence="12">
    <location>
        <begin position="575"/>
        <end position="612"/>
    </location>
</feature>
<feature type="domain" description="Histidine kinase" evidence="14">
    <location>
        <begin position="328"/>
        <end position="546"/>
    </location>
</feature>
<dbReference type="EMBL" id="SIDB01000008">
    <property type="protein sequence ID" value="KAI3429250.1"/>
    <property type="molecule type" value="Genomic_DNA"/>
</dbReference>
<feature type="compositionally biased region" description="Low complexity" evidence="12">
    <location>
        <begin position="591"/>
        <end position="603"/>
    </location>
</feature>
<feature type="transmembrane region" description="Helical" evidence="13">
    <location>
        <begin position="146"/>
        <end position="164"/>
    </location>
</feature>
<reference evidence="16" key="1">
    <citation type="journal article" date="2019" name="Plant J.">
        <title>Chlorella vulgaris genome assembly and annotation reveals the molecular basis for metabolic acclimation to high light conditions.</title>
        <authorList>
            <person name="Cecchin M."/>
            <person name="Marcolungo L."/>
            <person name="Rossato M."/>
            <person name="Girolomoni L."/>
            <person name="Cosentino E."/>
            <person name="Cuine S."/>
            <person name="Li-Beisson Y."/>
            <person name="Delledonne M."/>
            <person name="Ballottari M."/>
        </authorList>
    </citation>
    <scope>NUCLEOTIDE SEQUENCE</scope>
    <source>
        <strain evidence="16">211/11P</strain>
    </source>
</reference>
<keyword evidence="9 13" id="KW-1133">Transmembrane helix</keyword>
<dbReference type="InterPro" id="IPR011006">
    <property type="entry name" value="CheY-like_superfamily"/>
</dbReference>
<dbReference type="SMART" id="SM00387">
    <property type="entry name" value="HATPase_c"/>
    <property type="match status" value="1"/>
</dbReference>
<dbReference type="Gene3D" id="1.10.287.130">
    <property type="match status" value="1"/>
</dbReference>
<evidence type="ECO:0000259" key="15">
    <source>
        <dbReference type="PROSITE" id="PS50110"/>
    </source>
</evidence>
<dbReference type="InterPro" id="IPR003661">
    <property type="entry name" value="HisK_dim/P_dom"/>
</dbReference>
<feature type="transmembrane region" description="Helical" evidence="13">
    <location>
        <begin position="171"/>
        <end position="191"/>
    </location>
</feature>
<dbReference type="PANTHER" id="PTHR43047">
    <property type="entry name" value="TWO-COMPONENT HISTIDINE PROTEIN KINASE"/>
    <property type="match status" value="1"/>
</dbReference>
<dbReference type="InterPro" id="IPR001425">
    <property type="entry name" value="Arc/bac/fun_rhodopsins"/>
</dbReference>
<name>A0A9D4YW44_CHLVU</name>
<dbReference type="EC" id="2.7.13.3" evidence="4"/>
<dbReference type="SMART" id="SM00388">
    <property type="entry name" value="HisKA"/>
    <property type="match status" value="1"/>
</dbReference>
<comment type="catalytic activity">
    <reaction evidence="1">
        <text>ATP + protein L-histidine = ADP + protein N-phospho-L-histidine.</text>
        <dbReference type="EC" id="2.7.13.3"/>
    </reaction>
</comment>
<feature type="transmembrane region" description="Helical" evidence="13">
    <location>
        <begin position="77"/>
        <end position="95"/>
    </location>
</feature>
<feature type="modified residue" description="4-aspartylphosphate" evidence="11">
    <location>
        <position position="781"/>
    </location>
</feature>
<dbReference type="FunFam" id="3.30.565.10:FF:000010">
    <property type="entry name" value="Sensor histidine kinase RcsC"/>
    <property type="match status" value="1"/>
</dbReference>
<evidence type="ECO:0000259" key="14">
    <source>
        <dbReference type="PROSITE" id="PS50109"/>
    </source>
</evidence>
<sequence length="1102" mass="117598">MKLAEGAPAGGEVWASPPPTAEETEALPLAEKRLHFSRSAAYASISAMSYSFWILYMCRHPDTAATREFYKQVPANVYMWPMVAFATAILLNLLSMVFERRPVKRQLCFLAVFISGVAFVYEFLAWNQVAPIYITAAGRPVSLLRYVMWAHATPLMLYALSMISDFSSSQIGWTLAADIAMIVTVIPGELVFAWHRWIWNFISCAIYPYIFHQLWRMYGAAIKEAGADGTQTSLRILRNITVVFWSVFPLVWVLVQLDWVTVYQEELLWCCADTLGKIFFSSTLLHSNFMSIEHRRMMAMRVVEEANRIRVIHELRQLVEQKEAFIALMSHELRTPLNGIIGLSNVLLTDSDALAGDTPKTLTTIRNSGARLLNLINDILDAAALRKGKLVVQQGKVNLRNVADDVIDLCSALAKPGVSLRNKIPASTVAVVGDTSRIVQVLYNLVGNACKFTERGDVYVTAAVVGDGDVVSVSVHDSGIGIPQARLDDIFAPFAQVDMSTTRRYGGTGLGLNLVKQLVEAHGGGITVASRPGRGSVFTFTLRAWRSSVDCSPGPPSAAQRRSLAAAARAAADKAESELSRYRDDKDEEALLLPSGPSAPLLGSRRDSDPELMSRLSHDAQPLNMLQRLSGDSRLRSSYDADYTDYHKAPQQLTPKAAFNAFLTAGAHQVVREIQRGKVGEPSDVAAAAAEQEKERRQRAAAAAPPQHDWLLADRAVREGAAMAELKVLSVDDDPVNQMVVQAMLSKAGFKVLQAPDGQKALDMLESSLRHGCPPHCMLLDVMMPGLSGYDVVQLVRQRHPSLMLPVILVSANSGEEHVVEGLQAGANDYVTKPFGQRELIARIRAQLRTKHFSQGVRVEEVAEAETSNNAAARTSGETSSAGGGGGTDSPVWVSAAPSAAAAAAEPPVPNGTPPSALTLLQQVSSQPAASPAASSPGRAANGNGSGTSQPPDDTLQQQLSEAHRQLVALVTATKASCAAAAPQPPSAAAPAAATPLDKLSAAAQTPPAAAPAAAAAGPGPFAAVAPAAAVAAEARPLATNGMRRHSGSHRASWGLLDQSGSGTDLVQLQKLAGMQVGPDGTLPQASVSSADAATDSSSGKE</sequence>
<keyword evidence="5 11" id="KW-0597">Phosphoprotein</keyword>
<evidence type="ECO:0000256" key="6">
    <source>
        <dbReference type="ARBA" id="ARBA00022679"/>
    </source>
</evidence>
<feature type="region of interest" description="Disordered" evidence="12">
    <location>
        <begin position="681"/>
        <end position="705"/>
    </location>
</feature>
<dbReference type="OrthoDB" id="60033at2759"/>
<dbReference type="InterPro" id="IPR001789">
    <property type="entry name" value="Sig_transdc_resp-reg_receiver"/>
</dbReference>
<feature type="transmembrane region" description="Helical" evidence="13">
    <location>
        <begin position="107"/>
        <end position="126"/>
    </location>
</feature>
<dbReference type="GO" id="GO:0009927">
    <property type="term" value="F:histidine phosphotransfer kinase activity"/>
    <property type="evidence" value="ECO:0007669"/>
    <property type="project" value="TreeGrafter"/>
</dbReference>
<feature type="compositionally biased region" description="Basic and acidic residues" evidence="12">
    <location>
        <begin position="575"/>
        <end position="585"/>
    </location>
</feature>
<protein>
    <recommendedName>
        <fullName evidence="4">histidine kinase</fullName>
        <ecNumber evidence="4">2.7.13.3</ecNumber>
    </recommendedName>
</protein>
<dbReference type="PRINTS" id="PR00344">
    <property type="entry name" value="BCTRLSENSOR"/>
</dbReference>
<evidence type="ECO:0000256" key="3">
    <source>
        <dbReference type="ARBA" id="ARBA00008130"/>
    </source>
</evidence>
<feature type="transmembrane region" description="Helical" evidence="13">
    <location>
        <begin position="197"/>
        <end position="215"/>
    </location>
</feature>
<evidence type="ECO:0000256" key="2">
    <source>
        <dbReference type="ARBA" id="ARBA00004141"/>
    </source>
</evidence>
<keyword evidence="6" id="KW-0808">Transferase</keyword>
<keyword evidence="7 13" id="KW-0812">Transmembrane</keyword>
<dbReference type="Gene3D" id="1.20.1070.10">
    <property type="entry name" value="Rhodopsin 7-helix transmembrane proteins"/>
    <property type="match status" value="1"/>
</dbReference>
<dbReference type="CDD" id="cd16922">
    <property type="entry name" value="HATPase_EvgS-ArcB-TorS-like"/>
    <property type="match status" value="1"/>
</dbReference>
<dbReference type="Pfam" id="PF00072">
    <property type="entry name" value="Response_reg"/>
    <property type="match status" value="1"/>
</dbReference>
<comment type="similarity">
    <text evidence="3">Belongs to the archaeal/bacterial/fungal opsin family.</text>
</comment>
<evidence type="ECO:0000256" key="1">
    <source>
        <dbReference type="ARBA" id="ARBA00000085"/>
    </source>
</evidence>
<dbReference type="CDD" id="cd00082">
    <property type="entry name" value="HisKA"/>
    <property type="match status" value="1"/>
</dbReference>
<dbReference type="Pfam" id="PF01036">
    <property type="entry name" value="Bac_rhodopsin"/>
    <property type="match status" value="1"/>
</dbReference>
<dbReference type="SUPFAM" id="SSF55874">
    <property type="entry name" value="ATPase domain of HSP90 chaperone/DNA topoisomerase II/histidine kinase"/>
    <property type="match status" value="1"/>
</dbReference>
<keyword evidence="10 13" id="KW-0472">Membrane</keyword>
<dbReference type="Gene3D" id="3.40.50.2300">
    <property type="match status" value="1"/>
</dbReference>
<dbReference type="SUPFAM" id="SSF81321">
    <property type="entry name" value="Family A G protein-coupled receptor-like"/>
    <property type="match status" value="1"/>
</dbReference>
<feature type="region of interest" description="Disordered" evidence="12">
    <location>
        <begin position="1070"/>
        <end position="1102"/>
    </location>
</feature>
<dbReference type="InterPro" id="IPR004358">
    <property type="entry name" value="Sig_transdc_His_kin-like_C"/>
</dbReference>
<dbReference type="PROSITE" id="PS50109">
    <property type="entry name" value="HIS_KIN"/>
    <property type="match status" value="1"/>
</dbReference>
<evidence type="ECO:0000256" key="11">
    <source>
        <dbReference type="PROSITE-ProRule" id="PRU00169"/>
    </source>
</evidence>
<dbReference type="SMART" id="SM01021">
    <property type="entry name" value="Bac_rhodopsin"/>
    <property type="match status" value="1"/>
</dbReference>
<feature type="region of interest" description="Disordered" evidence="12">
    <location>
        <begin position="860"/>
        <end position="893"/>
    </location>
</feature>
<dbReference type="GO" id="GO:0005886">
    <property type="term" value="C:plasma membrane"/>
    <property type="evidence" value="ECO:0007669"/>
    <property type="project" value="TreeGrafter"/>
</dbReference>
<keyword evidence="17" id="KW-1185">Reference proteome</keyword>
<dbReference type="SMART" id="SM00448">
    <property type="entry name" value="REC"/>
    <property type="match status" value="1"/>
</dbReference>
<organism evidence="16 17">
    <name type="scientific">Chlorella vulgaris</name>
    <name type="common">Green alga</name>
    <dbReference type="NCBI Taxonomy" id="3077"/>
    <lineage>
        <taxon>Eukaryota</taxon>
        <taxon>Viridiplantae</taxon>
        <taxon>Chlorophyta</taxon>
        <taxon>core chlorophytes</taxon>
        <taxon>Trebouxiophyceae</taxon>
        <taxon>Chlorellales</taxon>
        <taxon>Chlorellaceae</taxon>
        <taxon>Chlorella clade</taxon>
        <taxon>Chlorella</taxon>
    </lineage>
</organism>
<feature type="compositionally biased region" description="Low complexity" evidence="12">
    <location>
        <begin position="871"/>
        <end position="881"/>
    </location>
</feature>
<dbReference type="GO" id="GO:0000155">
    <property type="term" value="F:phosphorelay sensor kinase activity"/>
    <property type="evidence" value="ECO:0007669"/>
    <property type="project" value="InterPro"/>
</dbReference>
<evidence type="ECO:0000256" key="13">
    <source>
        <dbReference type="SAM" id="Phobius"/>
    </source>
</evidence>
<dbReference type="PROSITE" id="PS50110">
    <property type="entry name" value="RESPONSE_REGULATORY"/>
    <property type="match status" value="1"/>
</dbReference>
<keyword evidence="8" id="KW-0418">Kinase</keyword>
<dbReference type="Gene3D" id="3.30.565.10">
    <property type="entry name" value="Histidine kinase-like ATPase, C-terminal domain"/>
    <property type="match status" value="1"/>
</dbReference>
<comment type="caution">
    <text evidence="16">The sequence shown here is derived from an EMBL/GenBank/DDBJ whole genome shotgun (WGS) entry which is preliminary data.</text>
</comment>
<dbReference type="SUPFAM" id="SSF52172">
    <property type="entry name" value="CheY-like"/>
    <property type="match status" value="1"/>
</dbReference>
<dbReference type="AlphaFoldDB" id="A0A9D4YW44"/>
<dbReference type="SUPFAM" id="SSF47384">
    <property type="entry name" value="Homodimeric domain of signal transducing histidine kinase"/>
    <property type="match status" value="1"/>
</dbReference>
<feature type="domain" description="Response regulatory" evidence="15">
    <location>
        <begin position="727"/>
        <end position="848"/>
    </location>
</feature>
<dbReference type="InterPro" id="IPR036097">
    <property type="entry name" value="HisK_dim/P_sf"/>
</dbReference>
<evidence type="ECO:0000256" key="7">
    <source>
        <dbReference type="ARBA" id="ARBA00022692"/>
    </source>
</evidence>
<evidence type="ECO:0000313" key="16">
    <source>
        <dbReference type="EMBL" id="KAI3429250.1"/>
    </source>
</evidence>
<dbReference type="Pfam" id="PF00512">
    <property type="entry name" value="HisKA"/>
    <property type="match status" value="1"/>
</dbReference>
<dbReference type="Proteomes" id="UP001055712">
    <property type="component" value="Unassembled WGS sequence"/>
</dbReference>
<evidence type="ECO:0000256" key="8">
    <source>
        <dbReference type="ARBA" id="ARBA00022777"/>
    </source>
</evidence>
<feature type="transmembrane region" description="Helical" evidence="13">
    <location>
        <begin position="40"/>
        <end position="57"/>
    </location>
</feature>
<feature type="region of interest" description="Disordered" evidence="12">
    <location>
        <begin position="1"/>
        <end position="20"/>
    </location>
</feature>
<reference evidence="16" key="2">
    <citation type="submission" date="2020-11" db="EMBL/GenBank/DDBJ databases">
        <authorList>
            <person name="Cecchin M."/>
            <person name="Marcolungo L."/>
            <person name="Rossato M."/>
            <person name="Girolomoni L."/>
            <person name="Cosentino E."/>
            <person name="Cuine S."/>
            <person name="Li-Beisson Y."/>
            <person name="Delledonne M."/>
            <person name="Ballottari M."/>
        </authorList>
    </citation>
    <scope>NUCLEOTIDE SEQUENCE</scope>
    <source>
        <strain evidence="16">211/11P</strain>
        <tissue evidence="16">Whole cell</tissue>
    </source>
</reference>
<evidence type="ECO:0000256" key="12">
    <source>
        <dbReference type="SAM" id="MobiDB-lite"/>
    </source>
</evidence>
<dbReference type="InterPro" id="IPR036890">
    <property type="entry name" value="HATPase_C_sf"/>
</dbReference>
<dbReference type="PANTHER" id="PTHR43047:SF71">
    <property type="entry name" value="HISTIDINE KINASE CONTAINING CHEY-HOMOLOGOUS RECEIVER DOMAIN-RELATED"/>
    <property type="match status" value="1"/>
</dbReference>
<dbReference type="CDD" id="cd17574">
    <property type="entry name" value="REC_OmpR"/>
    <property type="match status" value="1"/>
</dbReference>
<accession>A0A9D4YW44</accession>
<evidence type="ECO:0000256" key="10">
    <source>
        <dbReference type="ARBA" id="ARBA00023136"/>
    </source>
</evidence>
<dbReference type="InterPro" id="IPR005467">
    <property type="entry name" value="His_kinase_dom"/>
</dbReference>
<evidence type="ECO:0000313" key="17">
    <source>
        <dbReference type="Proteomes" id="UP001055712"/>
    </source>
</evidence>
<feature type="region of interest" description="Disordered" evidence="12">
    <location>
        <begin position="924"/>
        <end position="957"/>
    </location>
</feature>
<feature type="compositionally biased region" description="Polar residues" evidence="12">
    <location>
        <begin position="948"/>
        <end position="957"/>
    </location>
</feature>
<feature type="region of interest" description="Disordered" evidence="12">
    <location>
        <begin position="1041"/>
        <end position="1060"/>
    </location>
</feature>
<dbReference type="InterPro" id="IPR003594">
    <property type="entry name" value="HATPase_dom"/>
</dbReference>
<evidence type="ECO:0000256" key="5">
    <source>
        <dbReference type="ARBA" id="ARBA00022553"/>
    </source>
</evidence>
<evidence type="ECO:0000256" key="9">
    <source>
        <dbReference type="ARBA" id="ARBA00022989"/>
    </source>
</evidence>
<comment type="subcellular location">
    <subcellularLocation>
        <location evidence="2">Membrane</location>
        <topology evidence="2">Multi-pass membrane protein</topology>
    </subcellularLocation>
</comment>
<feature type="compositionally biased region" description="Low complexity" evidence="12">
    <location>
        <begin position="925"/>
        <end position="943"/>
    </location>
</feature>
<dbReference type="Pfam" id="PF02518">
    <property type="entry name" value="HATPase_c"/>
    <property type="match status" value="1"/>
</dbReference>
<feature type="compositionally biased region" description="Low complexity" evidence="12">
    <location>
        <begin position="1086"/>
        <end position="1102"/>
    </location>
</feature>
<feature type="transmembrane region" description="Helical" evidence="13">
    <location>
        <begin position="236"/>
        <end position="255"/>
    </location>
</feature>